<evidence type="ECO:0000313" key="10">
    <source>
        <dbReference type="EMBL" id="HEW46364.1"/>
    </source>
</evidence>
<evidence type="ECO:0000256" key="4">
    <source>
        <dbReference type="ARBA" id="ARBA00022603"/>
    </source>
</evidence>
<dbReference type="CDD" id="cd21153">
    <property type="entry name" value="PUA_RlmI"/>
    <property type="match status" value="1"/>
</dbReference>
<dbReference type="SUPFAM" id="SSF53335">
    <property type="entry name" value="S-adenosyl-L-methionine-dependent methyltransferases"/>
    <property type="match status" value="1"/>
</dbReference>
<dbReference type="CDD" id="cd02440">
    <property type="entry name" value="AdoMet_MTases"/>
    <property type="match status" value="1"/>
</dbReference>
<name>A0A7C2Z6I8_9AQUI</name>
<dbReference type="Pfam" id="PF17785">
    <property type="entry name" value="PUA_3"/>
    <property type="match status" value="1"/>
</dbReference>
<feature type="domain" description="PUA" evidence="9">
    <location>
        <begin position="2"/>
        <end position="87"/>
    </location>
</feature>
<dbReference type="SMART" id="SM00359">
    <property type="entry name" value="PUA"/>
    <property type="match status" value="1"/>
</dbReference>
<organism evidence="10">
    <name type="scientific">Hydrogenobacter sp</name>
    <dbReference type="NCBI Taxonomy" id="2152829"/>
    <lineage>
        <taxon>Bacteria</taxon>
        <taxon>Pseudomonadati</taxon>
        <taxon>Aquificota</taxon>
        <taxon>Aquificia</taxon>
        <taxon>Aquificales</taxon>
        <taxon>Aquificaceae</taxon>
        <taxon>Hydrogenobacter</taxon>
    </lineage>
</organism>
<dbReference type="InterPro" id="IPR041532">
    <property type="entry name" value="RlmI-like_PUA"/>
</dbReference>
<dbReference type="InterPro" id="IPR029063">
    <property type="entry name" value="SAM-dependent_MTases_sf"/>
</dbReference>
<keyword evidence="6" id="KW-0949">S-adenosyl-L-methionine</keyword>
<dbReference type="Gene3D" id="3.30.750.80">
    <property type="entry name" value="RNA methyltransferase domain (HRMD) like"/>
    <property type="match status" value="1"/>
</dbReference>
<protein>
    <submittedName>
        <fullName evidence="10">Class I SAM-dependent rRNA methyltransferase</fullName>
    </submittedName>
</protein>
<keyword evidence="7" id="KW-0694">RNA-binding</keyword>
<evidence type="ECO:0000256" key="5">
    <source>
        <dbReference type="ARBA" id="ARBA00022679"/>
    </source>
</evidence>
<dbReference type="SUPFAM" id="SSF88697">
    <property type="entry name" value="PUA domain-like"/>
    <property type="match status" value="1"/>
</dbReference>
<accession>A0A7C2Z6I8</accession>
<keyword evidence="2" id="KW-0963">Cytoplasm</keyword>
<dbReference type="InterPro" id="IPR019614">
    <property type="entry name" value="SAM-dep_methyl-trfase"/>
</dbReference>
<dbReference type="GO" id="GO:0006364">
    <property type="term" value="P:rRNA processing"/>
    <property type="evidence" value="ECO:0007669"/>
    <property type="project" value="UniProtKB-KW"/>
</dbReference>
<dbReference type="GO" id="GO:0032259">
    <property type="term" value="P:methylation"/>
    <property type="evidence" value="ECO:0007669"/>
    <property type="project" value="UniProtKB-KW"/>
</dbReference>
<dbReference type="GO" id="GO:0008168">
    <property type="term" value="F:methyltransferase activity"/>
    <property type="evidence" value="ECO:0007669"/>
    <property type="project" value="UniProtKB-KW"/>
</dbReference>
<comment type="similarity">
    <text evidence="8">Belongs to the methyltransferase superfamily. RlmI family.</text>
</comment>
<dbReference type="InterPro" id="IPR015947">
    <property type="entry name" value="PUA-like_sf"/>
</dbReference>
<comment type="caution">
    <text evidence="10">The sequence shown here is derived from an EMBL/GenBank/DDBJ whole genome shotgun (WGS) entry which is preliminary data.</text>
</comment>
<gene>
    <name evidence="10" type="ORF">ENO47_06850</name>
</gene>
<dbReference type="PANTHER" id="PTHR42873:SF1">
    <property type="entry name" value="S-ADENOSYLMETHIONINE-DEPENDENT METHYLTRANSFERASE DOMAIN-CONTAINING PROTEIN"/>
    <property type="match status" value="1"/>
</dbReference>
<sequence length="391" mass="44451">MIQVRVRPGVEDKIRGFFPWVYRPEIIGYSKSPQKGDLVVVRDFAGKFLGYGYINPSANISIRILSFDKEEPITEELIRKRLKEALEYRKRLYLDSNAYRLVHSEGDLLPGLIVDVYGEYAVVEFTTYGMNKLRHWVIPALIDLLKPKGIYEKVSEYVLSVEGMDNKEGVIYGEVPEEIIIWEHDLKFFVNIPQGQKTGFFLDQRQARRLIRGFVKPGAECLDLFCHTGGFALSMKKAGASRVMAVDISDQALEVGKKNAELNQLSGIEWIEANVFDILKKLLSEGKSFDVVVIDPPSFAKNKAAVPNALRGYKELFLRGIQLTRPGGYLAVYSCSFHITRDHLLQTLLSAGKDARRQLRIVGESFQDLDHPWILQMPNTLYLKGIYAEVL</sequence>
<proteinExistence type="inferred from homology"/>
<evidence type="ECO:0000259" key="9">
    <source>
        <dbReference type="SMART" id="SM00359"/>
    </source>
</evidence>
<dbReference type="GO" id="GO:0003723">
    <property type="term" value="F:RNA binding"/>
    <property type="evidence" value="ECO:0007669"/>
    <property type="project" value="UniProtKB-KW"/>
</dbReference>
<evidence type="ECO:0000256" key="6">
    <source>
        <dbReference type="ARBA" id="ARBA00022691"/>
    </source>
</evidence>
<dbReference type="InterPro" id="IPR002478">
    <property type="entry name" value="PUA"/>
</dbReference>
<dbReference type="AlphaFoldDB" id="A0A7C2Z6I8"/>
<evidence type="ECO:0000256" key="2">
    <source>
        <dbReference type="ARBA" id="ARBA00022490"/>
    </source>
</evidence>
<dbReference type="InterPro" id="IPR036974">
    <property type="entry name" value="PUA_sf"/>
</dbReference>
<keyword evidence="4 10" id="KW-0489">Methyltransferase</keyword>
<dbReference type="CDD" id="cd11572">
    <property type="entry name" value="RlmI_M_like"/>
    <property type="match status" value="1"/>
</dbReference>
<keyword evidence="5 10" id="KW-0808">Transferase</keyword>
<evidence type="ECO:0000256" key="8">
    <source>
        <dbReference type="ARBA" id="ARBA00038091"/>
    </source>
</evidence>
<comment type="subcellular location">
    <subcellularLocation>
        <location evidence="1">Cytoplasm</location>
    </subcellularLocation>
</comment>
<dbReference type="GO" id="GO:0005737">
    <property type="term" value="C:cytoplasm"/>
    <property type="evidence" value="ECO:0007669"/>
    <property type="project" value="UniProtKB-SubCell"/>
</dbReference>
<dbReference type="Gene3D" id="3.40.50.150">
    <property type="entry name" value="Vaccinia Virus protein VP39"/>
    <property type="match status" value="1"/>
</dbReference>
<dbReference type="EMBL" id="DSFP01000061">
    <property type="protein sequence ID" value="HEW46364.1"/>
    <property type="molecule type" value="Genomic_DNA"/>
</dbReference>
<keyword evidence="3" id="KW-0698">rRNA processing</keyword>
<dbReference type="Gene3D" id="2.30.130.10">
    <property type="entry name" value="PUA domain"/>
    <property type="match status" value="1"/>
</dbReference>
<evidence type="ECO:0000256" key="7">
    <source>
        <dbReference type="ARBA" id="ARBA00022884"/>
    </source>
</evidence>
<evidence type="ECO:0000256" key="1">
    <source>
        <dbReference type="ARBA" id="ARBA00004496"/>
    </source>
</evidence>
<dbReference type="Pfam" id="PF10672">
    <property type="entry name" value="Methyltrans_SAM"/>
    <property type="match status" value="1"/>
</dbReference>
<reference evidence="10" key="1">
    <citation type="journal article" date="2020" name="mSystems">
        <title>Genome- and Community-Level Interaction Insights into Carbon Utilization and Element Cycling Functions of Hydrothermarchaeota in Hydrothermal Sediment.</title>
        <authorList>
            <person name="Zhou Z."/>
            <person name="Liu Y."/>
            <person name="Xu W."/>
            <person name="Pan J."/>
            <person name="Luo Z.H."/>
            <person name="Li M."/>
        </authorList>
    </citation>
    <scope>NUCLEOTIDE SEQUENCE [LARGE SCALE GENOMIC DNA]</scope>
    <source>
        <strain evidence="10">SpSt-132</strain>
    </source>
</reference>
<dbReference type="PANTHER" id="PTHR42873">
    <property type="entry name" value="RIBOSOMAL RNA LARGE SUBUNIT METHYLTRANSFERASE"/>
    <property type="match status" value="1"/>
</dbReference>
<dbReference type="PROSITE" id="PS50890">
    <property type="entry name" value="PUA"/>
    <property type="match status" value="1"/>
</dbReference>
<evidence type="ECO:0000256" key="3">
    <source>
        <dbReference type="ARBA" id="ARBA00022552"/>
    </source>
</evidence>